<protein>
    <recommendedName>
        <fullName evidence="3">Iron-sulfur cluster biosynthesis family protein</fullName>
    </recommendedName>
</protein>
<dbReference type="EMBL" id="JAGGKC010000025">
    <property type="protein sequence ID" value="MBP1920172.1"/>
    <property type="molecule type" value="Genomic_DNA"/>
</dbReference>
<evidence type="ECO:0008006" key="3">
    <source>
        <dbReference type="Google" id="ProtNLM"/>
    </source>
</evidence>
<comment type="caution">
    <text evidence="1">The sequence shown here is derived from an EMBL/GenBank/DDBJ whole genome shotgun (WGS) entry which is preliminary data.</text>
</comment>
<keyword evidence="2" id="KW-1185">Reference proteome</keyword>
<evidence type="ECO:0000313" key="2">
    <source>
        <dbReference type="Proteomes" id="UP001519271"/>
    </source>
</evidence>
<dbReference type="Proteomes" id="UP001519271">
    <property type="component" value="Unassembled WGS sequence"/>
</dbReference>
<dbReference type="InterPro" id="IPR049744">
    <property type="entry name" value="CC/Se_fam"/>
</dbReference>
<dbReference type="NCBIfam" id="NF041239">
    <property type="entry name" value="Moor_selen_rel"/>
    <property type="match status" value="1"/>
</dbReference>
<organism evidence="1 2">
    <name type="scientific">Youngiibacter multivorans</name>
    <dbReference type="NCBI Taxonomy" id="937251"/>
    <lineage>
        <taxon>Bacteria</taxon>
        <taxon>Bacillati</taxon>
        <taxon>Bacillota</taxon>
        <taxon>Clostridia</taxon>
        <taxon>Eubacteriales</taxon>
        <taxon>Clostridiaceae</taxon>
        <taxon>Youngiibacter</taxon>
    </lineage>
</organism>
<evidence type="ECO:0000313" key="1">
    <source>
        <dbReference type="EMBL" id="MBP1920172.1"/>
    </source>
</evidence>
<dbReference type="RefSeq" id="WP_209460353.1">
    <property type="nucleotide sequence ID" value="NZ_JAGGKC010000025.1"/>
</dbReference>
<sequence length="95" mass="10716">MNVNITKEARDFIVQKGGVVYINEANSQGCFSGATPILSIYVGKPKDTTRFELVEDEGVSVYVDRRYVIRNVINISLDNILMIKKLYVEAKSVEE</sequence>
<gene>
    <name evidence="1" type="ORF">J2Z34_002670</name>
</gene>
<reference evidence="1 2" key="1">
    <citation type="submission" date="2021-03" db="EMBL/GenBank/DDBJ databases">
        <title>Genomic Encyclopedia of Type Strains, Phase IV (KMG-IV): sequencing the most valuable type-strain genomes for metagenomic binning, comparative biology and taxonomic classification.</title>
        <authorList>
            <person name="Goeker M."/>
        </authorList>
    </citation>
    <scope>NUCLEOTIDE SEQUENCE [LARGE SCALE GENOMIC DNA]</scope>
    <source>
        <strain evidence="1 2">DSM 6139</strain>
    </source>
</reference>
<accession>A0ABS4G6G4</accession>
<proteinExistence type="predicted"/>
<name>A0ABS4G6G4_9CLOT</name>